<dbReference type="SUPFAM" id="SSF52833">
    <property type="entry name" value="Thioredoxin-like"/>
    <property type="match status" value="1"/>
</dbReference>
<dbReference type="InterPro" id="IPR000866">
    <property type="entry name" value="AhpC/TSA"/>
</dbReference>
<dbReference type="AlphaFoldDB" id="A0A075GMB3"/>
<feature type="domain" description="Alkyl hydroperoxide reductase subunit C/ Thiol specific antioxidant" evidence="1">
    <location>
        <begin position="37"/>
        <end position="113"/>
    </location>
</feature>
<proteinExistence type="predicted"/>
<dbReference type="InterPro" id="IPR036249">
    <property type="entry name" value="Thioredoxin-like_sf"/>
</dbReference>
<dbReference type="GO" id="GO:0016209">
    <property type="term" value="F:antioxidant activity"/>
    <property type="evidence" value="ECO:0007669"/>
    <property type="project" value="InterPro"/>
</dbReference>
<evidence type="ECO:0000313" key="2">
    <source>
        <dbReference type="EMBL" id="AIF04999.1"/>
    </source>
</evidence>
<evidence type="ECO:0000259" key="1">
    <source>
        <dbReference type="Pfam" id="PF00578"/>
    </source>
</evidence>
<dbReference type="Gene3D" id="3.40.30.10">
    <property type="entry name" value="Glutaredoxin"/>
    <property type="match status" value="1"/>
</dbReference>
<dbReference type="Pfam" id="PF00578">
    <property type="entry name" value="AhpC-TSA"/>
    <property type="match status" value="1"/>
</dbReference>
<organism evidence="2">
    <name type="scientific">uncultured marine group II/III euryarchaeote KM3_178_D06</name>
    <dbReference type="NCBI Taxonomy" id="1457940"/>
    <lineage>
        <taxon>Archaea</taxon>
        <taxon>Methanobacteriati</taxon>
        <taxon>Methanobacteriota</taxon>
        <taxon>environmental samples</taxon>
    </lineage>
</organism>
<name>A0A075GMB3_9EURY</name>
<protein>
    <submittedName>
        <fullName evidence="2">Thiol-disulfide isomerase family protein</fullName>
    </submittedName>
</protein>
<keyword evidence="2" id="KW-0413">Isomerase</keyword>
<reference evidence="2" key="1">
    <citation type="journal article" date="2014" name="Genome Biol. Evol.">
        <title>Pangenome evidence for extensive interdomain horizontal transfer affecting lineage core and shell genes in uncultured planktonic thaumarchaeota and euryarchaeota.</title>
        <authorList>
            <person name="Deschamps P."/>
            <person name="Zivanovic Y."/>
            <person name="Moreira D."/>
            <person name="Rodriguez-Valera F."/>
            <person name="Lopez-Garcia P."/>
        </authorList>
    </citation>
    <scope>NUCLEOTIDE SEQUENCE</scope>
</reference>
<dbReference type="PROSITE" id="PS51257">
    <property type="entry name" value="PROKAR_LIPOPROTEIN"/>
    <property type="match status" value="1"/>
</dbReference>
<accession>A0A075GMB3</accession>
<dbReference type="EMBL" id="KF900725">
    <property type="protein sequence ID" value="AIF04999.1"/>
    <property type="molecule type" value="Genomic_DNA"/>
</dbReference>
<dbReference type="GO" id="GO:0016491">
    <property type="term" value="F:oxidoreductase activity"/>
    <property type="evidence" value="ECO:0007669"/>
    <property type="project" value="InterPro"/>
</dbReference>
<sequence>MNRHSMAVPLALLLVVTAISGCLGLGDDGSSTESKLFPDFQTEAENGENISLDDYKGAPFVVVFSAEWCTLPCFQSIHALNSSLQGPLAIVISTDPAENPQGITLIEWKESADRFDDVRNESTGEIIDAHQTLDYRFIKGSEIATALGIQSPGTVVFLNAETEVVAEHIGVLEEPTTIIGYWEKAGGTVSA</sequence>
<dbReference type="GO" id="GO:0016853">
    <property type="term" value="F:isomerase activity"/>
    <property type="evidence" value="ECO:0007669"/>
    <property type="project" value="UniProtKB-KW"/>
</dbReference>